<gene>
    <name evidence="1" type="ORF">LC586_30100</name>
</gene>
<accession>A0ABS8IHP7</accession>
<evidence type="ECO:0000313" key="1">
    <source>
        <dbReference type="EMBL" id="MCC5603330.1"/>
    </source>
</evidence>
<keyword evidence="2" id="KW-1185">Reference proteome</keyword>
<dbReference type="Proteomes" id="UP001199525">
    <property type="component" value="Unassembled WGS sequence"/>
</dbReference>
<sequence length="70" mass="8109">MEAGFVVYFATCQTSSKTDVEIERLGWTPEQGREHLIKTYGKRSRSLLTDDELHEFLQYLQSQPDPRAGF</sequence>
<name>A0ABS8IHP7_9NOSO</name>
<reference evidence="1 2" key="1">
    <citation type="journal article" date="2021" name="Microorganisms">
        <title>Genome Evolution of Filamentous Cyanobacterium Nostoc Species: From Facultative Symbiosis to Free Living.</title>
        <authorList>
            <person name="Huo D."/>
            <person name="Li H."/>
            <person name="Cai F."/>
            <person name="Guo X."/>
            <person name="Qiao Z."/>
            <person name="Wang W."/>
            <person name="Yu G."/>
            <person name="Li R."/>
        </authorList>
    </citation>
    <scope>NUCLEOTIDE SEQUENCE [LARGE SCALE GENOMIC DNA]</scope>
    <source>
        <strain evidence="1 2">CHAB 5714</strain>
    </source>
</reference>
<dbReference type="EMBL" id="JAIVFQ010000074">
    <property type="protein sequence ID" value="MCC5603330.1"/>
    <property type="molecule type" value="Genomic_DNA"/>
</dbReference>
<proteinExistence type="predicted"/>
<evidence type="ECO:0000313" key="2">
    <source>
        <dbReference type="Proteomes" id="UP001199525"/>
    </source>
</evidence>
<dbReference type="RefSeq" id="WP_229488936.1">
    <property type="nucleotide sequence ID" value="NZ_JAIVFQ010000074.1"/>
</dbReference>
<comment type="caution">
    <text evidence="1">The sequence shown here is derived from an EMBL/GenBank/DDBJ whole genome shotgun (WGS) entry which is preliminary data.</text>
</comment>
<protein>
    <submittedName>
        <fullName evidence="1">Uncharacterized protein</fullName>
    </submittedName>
</protein>
<organism evidence="1 2">
    <name type="scientific">Nostoc favosum CHAB5714</name>
    <dbReference type="NCBI Taxonomy" id="2780399"/>
    <lineage>
        <taxon>Bacteria</taxon>
        <taxon>Bacillati</taxon>
        <taxon>Cyanobacteriota</taxon>
        <taxon>Cyanophyceae</taxon>
        <taxon>Nostocales</taxon>
        <taxon>Nostocaceae</taxon>
        <taxon>Nostoc</taxon>
        <taxon>Nostoc favosum</taxon>
    </lineage>
</organism>